<keyword evidence="2" id="KW-1185">Reference proteome</keyword>
<proteinExistence type="predicted"/>
<dbReference type="EMBL" id="ML208798">
    <property type="protein sequence ID" value="TFK60285.1"/>
    <property type="molecule type" value="Genomic_DNA"/>
</dbReference>
<organism evidence="1 2">
    <name type="scientific">Pluteus cervinus</name>
    <dbReference type="NCBI Taxonomy" id="181527"/>
    <lineage>
        <taxon>Eukaryota</taxon>
        <taxon>Fungi</taxon>
        <taxon>Dikarya</taxon>
        <taxon>Basidiomycota</taxon>
        <taxon>Agaricomycotina</taxon>
        <taxon>Agaricomycetes</taxon>
        <taxon>Agaricomycetidae</taxon>
        <taxon>Agaricales</taxon>
        <taxon>Pluteineae</taxon>
        <taxon>Pluteaceae</taxon>
        <taxon>Pluteus</taxon>
    </lineage>
</organism>
<reference evidence="1 2" key="1">
    <citation type="journal article" date="2019" name="Nat. Ecol. Evol.">
        <title>Megaphylogeny resolves global patterns of mushroom evolution.</title>
        <authorList>
            <person name="Varga T."/>
            <person name="Krizsan K."/>
            <person name="Foldi C."/>
            <person name="Dima B."/>
            <person name="Sanchez-Garcia M."/>
            <person name="Sanchez-Ramirez S."/>
            <person name="Szollosi G.J."/>
            <person name="Szarkandi J.G."/>
            <person name="Papp V."/>
            <person name="Albert L."/>
            <person name="Andreopoulos W."/>
            <person name="Angelini C."/>
            <person name="Antonin V."/>
            <person name="Barry K.W."/>
            <person name="Bougher N.L."/>
            <person name="Buchanan P."/>
            <person name="Buyck B."/>
            <person name="Bense V."/>
            <person name="Catcheside P."/>
            <person name="Chovatia M."/>
            <person name="Cooper J."/>
            <person name="Damon W."/>
            <person name="Desjardin D."/>
            <person name="Finy P."/>
            <person name="Geml J."/>
            <person name="Haridas S."/>
            <person name="Hughes K."/>
            <person name="Justo A."/>
            <person name="Karasinski D."/>
            <person name="Kautmanova I."/>
            <person name="Kiss B."/>
            <person name="Kocsube S."/>
            <person name="Kotiranta H."/>
            <person name="LaButti K.M."/>
            <person name="Lechner B.E."/>
            <person name="Liimatainen K."/>
            <person name="Lipzen A."/>
            <person name="Lukacs Z."/>
            <person name="Mihaltcheva S."/>
            <person name="Morgado L.N."/>
            <person name="Niskanen T."/>
            <person name="Noordeloos M.E."/>
            <person name="Ohm R.A."/>
            <person name="Ortiz-Santana B."/>
            <person name="Ovrebo C."/>
            <person name="Racz N."/>
            <person name="Riley R."/>
            <person name="Savchenko A."/>
            <person name="Shiryaev A."/>
            <person name="Soop K."/>
            <person name="Spirin V."/>
            <person name="Szebenyi C."/>
            <person name="Tomsovsky M."/>
            <person name="Tulloss R.E."/>
            <person name="Uehling J."/>
            <person name="Grigoriev I.V."/>
            <person name="Vagvolgyi C."/>
            <person name="Papp T."/>
            <person name="Martin F.M."/>
            <person name="Miettinen O."/>
            <person name="Hibbett D.S."/>
            <person name="Nagy L.G."/>
        </authorList>
    </citation>
    <scope>NUCLEOTIDE SEQUENCE [LARGE SCALE GENOMIC DNA]</scope>
    <source>
        <strain evidence="1 2">NL-1719</strain>
    </source>
</reference>
<protein>
    <submittedName>
        <fullName evidence="1">Uncharacterized protein</fullName>
    </submittedName>
</protein>
<name>A0ACD3A3K5_9AGAR</name>
<dbReference type="Proteomes" id="UP000308600">
    <property type="component" value="Unassembled WGS sequence"/>
</dbReference>
<accession>A0ACD3A3K5</accession>
<gene>
    <name evidence="1" type="ORF">BDN72DRAFT_536556</name>
</gene>
<evidence type="ECO:0000313" key="1">
    <source>
        <dbReference type="EMBL" id="TFK60285.1"/>
    </source>
</evidence>
<sequence length="149" mass="16611">MTSNGQKSRFRGINILSALCFVQCRHEAFITANPCRTTSVKHDASSPNMHGISDVYAVNYGAKRWNACLGRCQLDDRRWVTRCAGEGSALLSKKSREWKEDRTSTRTAARTVDRQKKSGADWTPGLPAGTWRVLAELVWSSLRVRPAGV</sequence>
<evidence type="ECO:0000313" key="2">
    <source>
        <dbReference type="Proteomes" id="UP000308600"/>
    </source>
</evidence>